<feature type="compositionally biased region" description="Low complexity" evidence="1">
    <location>
        <begin position="425"/>
        <end position="444"/>
    </location>
</feature>
<sequence length="1440" mass="157827">MRLRLTVQRHGLPPVRLLWTAGHILPAPYAAAGNSITISQFVEQVNDIIPLESDDWGLEDYAVEVRGFECLHFSEVAQVLKEDDEVCIRPLQTADIRIRRISGRHQISSDGKHLIDGVAFGRQFLRVVDRPAVRIPPRKRRRLTYGDEEEEGFDEQGRVNDRQIVVRAGFDDADEATAGDESDDDDDFAPDDEDDEDLHAELVDLQRDSNVDVQEGEDGTVRDIQSKSKANAGSRRAARGLGLLALVDENGRPFPGEYENPLLDKYNQDEPSPGVPALRVRKRGSAKVAQSNGEHASHGAQESSASSARISRRSSAGSNKSVRFDDAEVETPATVRELEDSDEDDDSDFEITGINESDKENAEPWSDESDASDDSYDSSDSSSSAFSESQPSASEETSSSGTSSSDTSSDSEPEQRTSKPTKHISGSPQTSSSGSSPSDSDSGSNRQVEGKSKAEASRSTSQKTVECKASQKHPRSSKNSTLKATEEKPKNLTSAVTKDVPPGEGAQRTRTRNQRRKESKRLAYLKGQGLLPIDATKADYLKFVQGDNKMEKIGDLMVAKPLLNEDVGPGSEFEAKRQALLDSITSGGIDLTRAQGKEVSRTDGQPPAGNDAMEIEGPGSPSTRPDEAMDDAPTNASMTGDMDEGHVQAQTATRSPVTELQKKPEGSPPSMSEPRRSRLDLSSTKRMLFGSLGLRTPKTKEDETKMREQLMKDAKPMRNPRLEKEDEPGLDVEAASADDSWKDKIDLKAVECCHDGIELSTPPFPFVQRWDPQQQGGYSYGNTKKRKQKKRKRNDNSYYEESPYQSSQSKIARHGEFDTPSHASVQNDTIMNSGIESGDLEQEALHDESFEDSLRVSEQLQRETQERTLVEAEEAPDLPSLPKDPSTCQVLTPGAATTGTVIAFKQFEMSANTSWQPRISEYRTAIITDVVDEGSLQIELAKRDQPGKGSQYDDLTGERIYGKFEMPGYDEEDDNINAGQITIPFEELIDPIVVPNAVEHHVKSESPREPTVEHGDQDNMDHEDSIQPNEIENSKNEQGNESSRGSSGEIQAKDHNISQEGYTESLTLRGKHDAASQQSAGFDGAGEVIEVQAAMPSEEARQEISELIRDAGWRSSLGPGVNGSLTALQDDDVSARDDQAPADSPSPQFHGFGSSPPYSGIDIPSSPLRADIQVARPEYNSELEVADSVPPTDNIDSDAPSMVLDNKLTIEYPDLPQLGDDSDLFHEEAQHRSNPHNIDHDPLSQDLSSLNGMNESPTLSTRSRKRLSQESYSPKLSKTLNTSSDEEFPPLFSQAFEARMSQDVEIKHEFSSQEPSISPPTKRKSKTKSKANGTRSSSQRESKHDRRPNGKWSGLDDDDNDDSKNDDEADTPRPSQPPPGSAIVDLTISSDPPHTIYEDDDDDSFVLPSGPGWVKKGRSSGGPRNVPAKANSGRRKTAGS</sequence>
<feature type="compositionally biased region" description="Acidic residues" evidence="1">
    <location>
        <begin position="171"/>
        <end position="194"/>
    </location>
</feature>
<feature type="compositionally biased region" description="Polar residues" evidence="1">
    <location>
        <begin position="1026"/>
        <end position="1049"/>
    </location>
</feature>
<feature type="region of interest" description="Disordered" evidence="1">
    <location>
        <begin position="1000"/>
        <end position="1200"/>
    </location>
</feature>
<feature type="region of interest" description="Disordered" evidence="1">
    <location>
        <begin position="170"/>
        <end position="194"/>
    </location>
</feature>
<feature type="compositionally biased region" description="Basic and acidic residues" evidence="1">
    <location>
        <begin position="1223"/>
        <end position="1243"/>
    </location>
</feature>
<feature type="region of interest" description="Disordered" evidence="1">
    <location>
        <begin position="759"/>
        <end position="853"/>
    </location>
</feature>
<feature type="compositionally biased region" description="Polar residues" evidence="1">
    <location>
        <begin position="821"/>
        <end position="835"/>
    </location>
</feature>
<accession>A0AA39QTU2</accession>
<gene>
    <name evidence="3" type="ORF">JMJ35_008429</name>
</gene>
<feature type="compositionally biased region" description="Basic and acidic residues" evidence="1">
    <location>
        <begin position="1000"/>
        <end position="1025"/>
    </location>
</feature>
<feature type="region of interest" description="Disordered" evidence="1">
    <location>
        <begin position="250"/>
        <end position="523"/>
    </location>
</feature>
<feature type="compositionally biased region" description="Acidic residues" evidence="1">
    <location>
        <begin position="339"/>
        <end position="349"/>
    </location>
</feature>
<protein>
    <recommendedName>
        <fullName evidence="2">DUF7357 domain-containing protein</fullName>
    </recommendedName>
</protein>
<feature type="region of interest" description="Disordered" evidence="1">
    <location>
        <begin position="591"/>
        <end position="737"/>
    </location>
</feature>
<evidence type="ECO:0000313" key="4">
    <source>
        <dbReference type="Proteomes" id="UP001166286"/>
    </source>
</evidence>
<feature type="domain" description="DUF7357" evidence="2">
    <location>
        <begin position="1"/>
        <end position="138"/>
    </location>
</feature>
<feature type="compositionally biased region" description="Basic and acidic residues" evidence="1">
    <location>
        <begin position="1300"/>
        <end position="1311"/>
    </location>
</feature>
<feature type="compositionally biased region" description="Polar residues" evidence="1">
    <location>
        <begin position="1269"/>
        <end position="1283"/>
    </location>
</feature>
<feature type="compositionally biased region" description="Acidic residues" evidence="1">
    <location>
        <begin position="365"/>
        <end position="377"/>
    </location>
</feature>
<dbReference type="InterPro" id="IPR055781">
    <property type="entry name" value="DUF7357"/>
</dbReference>
<reference evidence="3" key="1">
    <citation type="submission" date="2023-03" db="EMBL/GenBank/DDBJ databases">
        <title>Complete genome of Cladonia borealis.</title>
        <authorList>
            <person name="Park H."/>
        </authorList>
    </citation>
    <scope>NUCLEOTIDE SEQUENCE</scope>
    <source>
        <strain evidence="3">ANT050790</strain>
    </source>
</reference>
<dbReference type="EMBL" id="JAFEKC020000019">
    <property type="protein sequence ID" value="KAK0509058.1"/>
    <property type="molecule type" value="Genomic_DNA"/>
</dbReference>
<feature type="compositionally biased region" description="Basic and acidic residues" evidence="1">
    <location>
        <begin position="843"/>
        <end position="853"/>
    </location>
</feature>
<feature type="compositionally biased region" description="Polar residues" evidence="1">
    <location>
        <begin position="648"/>
        <end position="658"/>
    </location>
</feature>
<feature type="compositionally biased region" description="Low complexity" evidence="1">
    <location>
        <begin position="797"/>
        <end position="809"/>
    </location>
</feature>
<evidence type="ECO:0000259" key="2">
    <source>
        <dbReference type="Pfam" id="PF24054"/>
    </source>
</evidence>
<proteinExistence type="predicted"/>
<feature type="compositionally biased region" description="Basic residues" evidence="1">
    <location>
        <begin position="783"/>
        <end position="793"/>
    </location>
</feature>
<organism evidence="3 4">
    <name type="scientific">Cladonia borealis</name>
    <dbReference type="NCBI Taxonomy" id="184061"/>
    <lineage>
        <taxon>Eukaryota</taxon>
        <taxon>Fungi</taxon>
        <taxon>Dikarya</taxon>
        <taxon>Ascomycota</taxon>
        <taxon>Pezizomycotina</taxon>
        <taxon>Lecanoromycetes</taxon>
        <taxon>OSLEUM clade</taxon>
        <taxon>Lecanoromycetidae</taxon>
        <taxon>Lecanorales</taxon>
        <taxon>Lecanorineae</taxon>
        <taxon>Cladoniaceae</taxon>
        <taxon>Cladonia</taxon>
    </lineage>
</organism>
<comment type="caution">
    <text evidence="3">The sequence shown here is derived from an EMBL/GenBank/DDBJ whole genome shotgun (WGS) entry which is preliminary data.</text>
</comment>
<feature type="region of interest" description="Disordered" evidence="1">
    <location>
        <begin position="212"/>
        <end position="236"/>
    </location>
</feature>
<feature type="compositionally biased region" description="Polar residues" evidence="1">
    <location>
        <begin position="1245"/>
        <end position="1261"/>
    </location>
</feature>
<feature type="compositionally biased region" description="Basic and acidic residues" evidence="1">
    <location>
        <begin position="1098"/>
        <end position="1112"/>
    </location>
</feature>
<dbReference type="Proteomes" id="UP001166286">
    <property type="component" value="Unassembled WGS sequence"/>
</dbReference>
<feature type="compositionally biased region" description="Polar residues" evidence="1">
    <location>
        <begin position="771"/>
        <end position="782"/>
    </location>
</feature>
<feature type="compositionally biased region" description="Low complexity" evidence="1">
    <location>
        <begin position="378"/>
        <end position="410"/>
    </location>
</feature>
<feature type="compositionally biased region" description="Basic residues" evidence="1">
    <location>
        <begin position="509"/>
        <end position="519"/>
    </location>
</feature>
<evidence type="ECO:0000313" key="3">
    <source>
        <dbReference type="EMBL" id="KAK0509058.1"/>
    </source>
</evidence>
<name>A0AA39QTU2_9LECA</name>
<evidence type="ECO:0000256" key="1">
    <source>
        <dbReference type="SAM" id="MobiDB-lite"/>
    </source>
</evidence>
<keyword evidence="4" id="KW-1185">Reference proteome</keyword>
<feature type="compositionally biased region" description="Basic and acidic residues" evidence="1">
    <location>
        <begin position="1338"/>
        <end position="1348"/>
    </location>
</feature>
<feature type="compositionally biased region" description="Low complexity" evidence="1">
    <location>
        <begin position="303"/>
        <end position="318"/>
    </location>
</feature>
<feature type="region of interest" description="Disordered" evidence="1">
    <location>
        <begin position="1213"/>
        <end position="1440"/>
    </location>
</feature>
<dbReference type="Pfam" id="PF24054">
    <property type="entry name" value="DUF7357"/>
    <property type="match status" value="1"/>
</dbReference>
<feature type="compositionally biased region" description="Basic and acidic residues" evidence="1">
    <location>
        <begin position="698"/>
        <end position="724"/>
    </location>
</feature>
<feature type="compositionally biased region" description="Acidic residues" evidence="1">
    <location>
        <begin position="1355"/>
        <end position="1369"/>
    </location>
</feature>